<keyword evidence="1" id="KW-0812">Transmembrane</keyword>
<comment type="caution">
    <text evidence="3">The sequence shown here is derived from an EMBL/GenBank/DDBJ whole genome shotgun (WGS) entry which is preliminary data.</text>
</comment>
<evidence type="ECO:0000259" key="2">
    <source>
        <dbReference type="Pfam" id="PF01757"/>
    </source>
</evidence>
<protein>
    <submittedName>
        <fullName evidence="3">O-acetyltransferase OatA</fullName>
        <ecNumber evidence="3">2.3.1.-</ecNumber>
    </submittedName>
</protein>
<organism evidence="3 4">
    <name type="scientific">Paraburkholderia hiiakae</name>
    <dbReference type="NCBI Taxonomy" id="1081782"/>
    <lineage>
        <taxon>Bacteria</taxon>
        <taxon>Pseudomonadati</taxon>
        <taxon>Pseudomonadota</taxon>
        <taxon>Betaproteobacteria</taxon>
        <taxon>Burkholderiales</taxon>
        <taxon>Burkholderiaceae</taxon>
        <taxon>Paraburkholderia</taxon>
    </lineage>
</organism>
<feature type="transmembrane region" description="Helical" evidence="1">
    <location>
        <begin position="87"/>
        <end position="104"/>
    </location>
</feature>
<accession>A0ABN7HU49</accession>
<feature type="transmembrane region" description="Helical" evidence="1">
    <location>
        <begin position="137"/>
        <end position="156"/>
    </location>
</feature>
<name>A0ABN7HU49_9BURK</name>
<dbReference type="EC" id="2.3.1.-" evidence="3"/>
<dbReference type="EMBL" id="CAJHCQ010000007">
    <property type="protein sequence ID" value="CAD6537544.1"/>
    <property type="molecule type" value="Genomic_DNA"/>
</dbReference>
<evidence type="ECO:0000313" key="4">
    <source>
        <dbReference type="Proteomes" id="UP000656319"/>
    </source>
</evidence>
<evidence type="ECO:0000256" key="1">
    <source>
        <dbReference type="SAM" id="Phobius"/>
    </source>
</evidence>
<feature type="transmembrane region" description="Helical" evidence="1">
    <location>
        <begin position="332"/>
        <end position="353"/>
    </location>
</feature>
<dbReference type="PANTHER" id="PTHR23028">
    <property type="entry name" value="ACETYLTRANSFERASE"/>
    <property type="match status" value="1"/>
</dbReference>
<feature type="transmembrane region" description="Helical" evidence="1">
    <location>
        <begin position="283"/>
        <end position="305"/>
    </location>
</feature>
<evidence type="ECO:0000313" key="3">
    <source>
        <dbReference type="EMBL" id="CAD6537544.1"/>
    </source>
</evidence>
<dbReference type="PANTHER" id="PTHR23028:SF53">
    <property type="entry name" value="ACYL_TRANSF_3 DOMAIN-CONTAINING PROTEIN"/>
    <property type="match status" value="1"/>
</dbReference>
<gene>
    <name evidence="3" type="primary">oatA_2</name>
    <name evidence="3" type="ORF">LMG27952_03279</name>
</gene>
<keyword evidence="3" id="KW-0012">Acyltransferase</keyword>
<dbReference type="Proteomes" id="UP000656319">
    <property type="component" value="Unassembled WGS sequence"/>
</dbReference>
<proteinExistence type="predicted"/>
<dbReference type="GO" id="GO:0016746">
    <property type="term" value="F:acyltransferase activity"/>
    <property type="evidence" value="ECO:0007669"/>
    <property type="project" value="UniProtKB-KW"/>
</dbReference>
<feature type="transmembrane region" description="Helical" evidence="1">
    <location>
        <begin position="35"/>
        <end position="52"/>
    </location>
</feature>
<dbReference type="InterPro" id="IPR050879">
    <property type="entry name" value="Acyltransferase_3"/>
</dbReference>
<feature type="transmembrane region" description="Helical" evidence="1">
    <location>
        <begin position="221"/>
        <end position="239"/>
    </location>
</feature>
<sequence>MAGVEKRVKGLDGLRAIAVALVFLSHKAHVDAIDAGKIGVWLFFLISGYLIIGELHRNRVRIEQHGARSAALLYVFFMKRTLRIFPVYYLLLIALSIAHASFYQRDVDLGLAWHFVFLSNYWIGVVHDGWPGTVSHFWSLAVEQQFYLVAPFALLFVRASRHLTLCVVVIVAAAFAHLALYGEGAIAPLIYAFSPWNFSMLTLGGALAIGGARVPLRAGALSAVWFVGACAAIAGFALARAGYAECADSVTGTMMQPGFFDIGLALSLGALFLWLVRRQDSILVAALEVRPLAYLGTISYGFYLFHNFVPSRLGVAPGLYARLHVPDVAQPVLALVLQFALAVLLAHLSWQVLEKRVLEWKRPLETAIHNRLPMRAAARQTHDAQRRGA</sequence>
<keyword evidence="1" id="KW-0472">Membrane</keyword>
<feature type="transmembrane region" description="Helical" evidence="1">
    <location>
        <begin position="259"/>
        <end position="276"/>
    </location>
</feature>
<feature type="domain" description="Acyltransferase 3" evidence="2">
    <location>
        <begin position="9"/>
        <end position="345"/>
    </location>
</feature>
<keyword evidence="4" id="KW-1185">Reference proteome</keyword>
<feature type="transmembrane region" description="Helical" evidence="1">
    <location>
        <begin position="163"/>
        <end position="182"/>
    </location>
</feature>
<dbReference type="Pfam" id="PF01757">
    <property type="entry name" value="Acyl_transf_3"/>
    <property type="match status" value="1"/>
</dbReference>
<dbReference type="InterPro" id="IPR002656">
    <property type="entry name" value="Acyl_transf_3_dom"/>
</dbReference>
<reference evidence="3 4" key="1">
    <citation type="submission" date="2020-10" db="EMBL/GenBank/DDBJ databases">
        <authorList>
            <person name="Peeters C."/>
        </authorList>
    </citation>
    <scope>NUCLEOTIDE SEQUENCE [LARGE SCALE GENOMIC DNA]</scope>
    <source>
        <strain evidence="3 4">LMG 27952</strain>
    </source>
</reference>
<keyword evidence="3" id="KW-0808">Transferase</keyword>
<feature type="transmembrane region" description="Helical" evidence="1">
    <location>
        <begin position="188"/>
        <end position="209"/>
    </location>
</feature>
<keyword evidence="1" id="KW-1133">Transmembrane helix</keyword>